<dbReference type="EMBL" id="CMVM020000692">
    <property type="status" value="NOT_ANNOTATED_CDS"/>
    <property type="molecule type" value="Genomic_DNA"/>
</dbReference>
<keyword evidence="3 5" id="KW-1133">Transmembrane helix</keyword>
<organism evidence="7 8">
    <name type="scientific">Onchocerca volvulus</name>
    <dbReference type="NCBI Taxonomy" id="6282"/>
    <lineage>
        <taxon>Eukaryota</taxon>
        <taxon>Metazoa</taxon>
        <taxon>Ecdysozoa</taxon>
        <taxon>Nematoda</taxon>
        <taxon>Chromadorea</taxon>
        <taxon>Rhabditida</taxon>
        <taxon>Spirurina</taxon>
        <taxon>Spiruromorpha</taxon>
        <taxon>Filarioidea</taxon>
        <taxon>Onchocercidae</taxon>
        <taxon>Onchocerca</taxon>
    </lineage>
</organism>
<feature type="transmembrane region" description="Helical" evidence="5">
    <location>
        <begin position="129"/>
        <end position="149"/>
    </location>
</feature>
<reference evidence="7" key="2">
    <citation type="submission" date="2018-02" db="UniProtKB">
        <authorList>
            <consortium name="EnsemblMetazoa"/>
        </authorList>
    </citation>
    <scope>IDENTIFICATION</scope>
</reference>
<dbReference type="PROSITE" id="PS50262">
    <property type="entry name" value="G_PROTEIN_RECEP_F1_2"/>
    <property type="match status" value="1"/>
</dbReference>
<evidence type="ECO:0000256" key="4">
    <source>
        <dbReference type="ARBA" id="ARBA00023136"/>
    </source>
</evidence>
<name>A0A2K6VP43_ONCVO</name>
<comment type="subcellular location">
    <subcellularLocation>
        <location evidence="1">Membrane</location>
    </subcellularLocation>
</comment>
<evidence type="ECO:0000313" key="8">
    <source>
        <dbReference type="Proteomes" id="UP000024404"/>
    </source>
</evidence>
<dbReference type="Proteomes" id="UP000024404">
    <property type="component" value="Unassembled WGS sequence"/>
</dbReference>
<dbReference type="OMA" id="QIHLVIS"/>
<dbReference type="Gene3D" id="1.20.1070.10">
    <property type="entry name" value="Rhodopsin 7-helix transmembrane proteins"/>
    <property type="match status" value="1"/>
</dbReference>
<feature type="transmembrane region" description="Helical" evidence="5">
    <location>
        <begin position="44"/>
        <end position="68"/>
    </location>
</feature>
<feature type="domain" description="G-protein coupled receptors family 1 profile" evidence="6">
    <location>
        <begin position="26"/>
        <end position="203"/>
    </location>
</feature>
<dbReference type="Pfam" id="PF10328">
    <property type="entry name" value="7TM_GPCR_Srx"/>
    <property type="match status" value="1"/>
</dbReference>
<evidence type="ECO:0000313" key="7">
    <source>
        <dbReference type="EnsemblMetazoa" id="OVOC12765.1"/>
    </source>
</evidence>
<dbReference type="InterPro" id="IPR019430">
    <property type="entry name" value="7TM_GPCR_serpentine_rcpt_Srx"/>
</dbReference>
<evidence type="ECO:0000259" key="6">
    <source>
        <dbReference type="PROSITE" id="PS50262"/>
    </source>
</evidence>
<feature type="transmembrane region" description="Helical" evidence="5">
    <location>
        <begin position="88"/>
        <end position="108"/>
    </location>
</feature>
<dbReference type="AlphaFoldDB" id="A0A2K6VP43"/>
<evidence type="ECO:0000256" key="1">
    <source>
        <dbReference type="ARBA" id="ARBA00004370"/>
    </source>
</evidence>
<evidence type="ECO:0000256" key="2">
    <source>
        <dbReference type="ARBA" id="ARBA00022692"/>
    </source>
</evidence>
<keyword evidence="2 5" id="KW-0812">Transmembrane</keyword>
<dbReference type="PANTHER" id="PTHR23017">
    <property type="entry name" value="SERPENTINE RECEPTOR, CLASS X"/>
    <property type="match status" value="1"/>
</dbReference>
<dbReference type="EnsemblMetazoa" id="OVOC12765.2">
    <property type="protein sequence ID" value="OVOC12765.2"/>
    <property type="gene ID" value="WBGene00249574"/>
</dbReference>
<accession>A0A2K6VP43</accession>
<dbReference type="EnsemblMetazoa" id="OVOC12765.1">
    <property type="protein sequence ID" value="OVOC12765.1"/>
    <property type="gene ID" value="WBGene00249574"/>
</dbReference>
<dbReference type="SUPFAM" id="SSF81321">
    <property type="entry name" value="Family A G protein-coupled receptor-like"/>
    <property type="match status" value="1"/>
</dbReference>
<feature type="transmembrane region" description="Helical" evidence="5">
    <location>
        <begin position="230"/>
        <end position="249"/>
    </location>
</feature>
<dbReference type="GO" id="GO:0016020">
    <property type="term" value="C:membrane"/>
    <property type="evidence" value="ECO:0007669"/>
    <property type="project" value="UniProtKB-SubCell"/>
</dbReference>
<sequence length="306" mass="34958">MAENYDHEDYIAIVSIATTSIFGIISNGLALYMTRKMSCFRNAFGILCSSFSICNIQAIFVLLTWITIVINVKNPLLSSSEFFLTRLIGVFTNGGWFGSLFVHFFIALNRLCAIAYPMKYKKLWSEAKALVAGIISWSLGMTICMIHLFKDCSLLFNEKTYDFNYQDSFYGNICFKCDIGLTFITVITMTFLDVVTLIKILAHQRTVVGESAISSAARNEKEMLFFKQSCLLGFIFLANTAILAGNHFISGEKWFRFAAGTMPFIIALSMDGFLFLIFNLKMIWNEFGWCQQHRQLDHRRHIVTRF</sequence>
<keyword evidence="4 5" id="KW-0472">Membrane</keyword>
<keyword evidence="8" id="KW-1185">Reference proteome</keyword>
<dbReference type="InterPro" id="IPR017452">
    <property type="entry name" value="GPCR_Rhodpsn_7TM"/>
</dbReference>
<proteinExistence type="predicted"/>
<feature type="transmembrane region" description="Helical" evidence="5">
    <location>
        <begin position="255"/>
        <end position="278"/>
    </location>
</feature>
<dbReference type="CDD" id="cd00637">
    <property type="entry name" value="7tm_classA_rhodopsin-like"/>
    <property type="match status" value="1"/>
</dbReference>
<feature type="transmembrane region" description="Helical" evidence="5">
    <location>
        <begin position="12"/>
        <end position="32"/>
    </location>
</feature>
<protein>
    <submittedName>
        <fullName evidence="7">G_PROTEIN_RECEP_F1_2 domain-containing protein</fullName>
    </submittedName>
</protein>
<evidence type="ECO:0000256" key="3">
    <source>
        <dbReference type="ARBA" id="ARBA00022989"/>
    </source>
</evidence>
<reference evidence="8" key="1">
    <citation type="submission" date="2013-10" db="EMBL/GenBank/DDBJ databases">
        <title>Genome sequencing of Onchocerca volvulus.</title>
        <authorList>
            <person name="Cotton J."/>
            <person name="Tsai J."/>
            <person name="Stanley E."/>
            <person name="Tracey A."/>
            <person name="Holroyd N."/>
            <person name="Lustigman S."/>
            <person name="Berriman M."/>
        </authorList>
    </citation>
    <scope>NUCLEOTIDE SEQUENCE</scope>
</reference>
<evidence type="ECO:0000256" key="5">
    <source>
        <dbReference type="SAM" id="Phobius"/>
    </source>
</evidence>
<feature type="transmembrane region" description="Helical" evidence="5">
    <location>
        <begin position="169"/>
        <end position="195"/>
    </location>
</feature>